<dbReference type="GO" id="GO:0005524">
    <property type="term" value="F:ATP binding"/>
    <property type="evidence" value="ECO:0007669"/>
    <property type="project" value="UniProtKB-KW"/>
</dbReference>
<keyword evidence="2" id="KW-0547">Nucleotide-binding</keyword>
<feature type="domain" description="Arginosuccinate synthase-like N-terminal" evidence="4">
    <location>
        <begin position="118"/>
        <end position="153"/>
    </location>
</feature>
<accession>A0A822YMJ5</accession>
<protein>
    <recommendedName>
        <fullName evidence="4">Arginosuccinate synthase-like N-terminal domain-containing protein</fullName>
    </recommendedName>
</protein>
<gene>
    <name evidence="5" type="ORF">HUJ06_012681</name>
</gene>
<proteinExistence type="predicted"/>
<dbReference type="EMBL" id="DUZY01000003">
    <property type="protein sequence ID" value="DAD33830.1"/>
    <property type="molecule type" value="Genomic_DNA"/>
</dbReference>
<dbReference type="InterPro" id="IPR018223">
    <property type="entry name" value="Arginosuc_synth_CS"/>
</dbReference>
<evidence type="ECO:0000256" key="2">
    <source>
        <dbReference type="ARBA" id="ARBA00022741"/>
    </source>
</evidence>
<sequence length="159" mass="17521">MSIQQLCIPCLQEIRFVSGQTMLPREVIFIPRDTQYLSGFILFCLLSVFSPSNEFYLFSKKKKLGVRSSGLHGSALVHHRGNLAQASTGRAIQAVLSSEKETDVSTSPKGGLRGRLNKVVLAYSGGLDTSVIVPWLRENYGCEVVCFTADVGQVRFMCD</sequence>
<dbReference type="InterPro" id="IPR014729">
    <property type="entry name" value="Rossmann-like_a/b/a_fold"/>
</dbReference>
<dbReference type="PANTHER" id="PTHR11587">
    <property type="entry name" value="ARGININOSUCCINATE SYNTHASE"/>
    <property type="match status" value="1"/>
</dbReference>
<dbReference type="InterPro" id="IPR048267">
    <property type="entry name" value="Arginosuc_syn_N"/>
</dbReference>
<dbReference type="PANTHER" id="PTHR11587:SF2">
    <property type="entry name" value="ARGININOSUCCINATE SYNTHASE"/>
    <property type="match status" value="1"/>
</dbReference>
<dbReference type="Pfam" id="PF00764">
    <property type="entry name" value="Arginosuc_synth"/>
    <property type="match status" value="1"/>
</dbReference>
<dbReference type="InterPro" id="IPR001518">
    <property type="entry name" value="Arginosuc_synth"/>
</dbReference>
<keyword evidence="3" id="KW-0067">ATP-binding</keyword>
<dbReference type="AlphaFoldDB" id="A0A822YMJ5"/>
<reference evidence="5 6" key="1">
    <citation type="journal article" date="2020" name="Mol. Biol. Evol.">
        <title>Distinct Expression and Methylation Patterns for Genes with Different Fates following a Single Whole-Genome Duplication in Flowering Plants.</title>
        <authorList>
            <person name="Shi T."/>
            <person name="Rahmani R.S."/>
            <person name="Gugger P.F."/>
            <person name="Wang M."/>
            <person name="Li H."/>
            <person name="Zhang Y."/>
            <person name="Li Z."/>
            <person name="Wang Q."/>
            <person name="Van de Peer Y."/>
            <person name="Marchal K."/>
            <person name="Chen J."/>
        </authorList>
    </citation>
    <scope>NUCLEOTIDE SEQUENCE [LARGE SCALE GENOMIC DNA]</scope>
    <source>
        <tissue evidence="5">Leaf</tissue>
    </source>
</reference>
<dbReference type="GO" id="GO:0004055">
    <property type="term" value="F:argininosuccinate synthase activity"/>
    <property type="evidence" value="ECO:0007669"/>
    <property type="project" value="InterPro"/>
</dbReference>
<evidence type="ECO:0000256" key="1">
    <source>
        <dbReference type="ARBA" id="ARBA00022598"/>
    </source>
</evidence>
<keyword evidence="1" id="KW-0436">Ligase</keyword>
<evidence type="ECO:0000313" key="5">
    <source>
        <dbReference type="EMBL" id="DAD33830.1"/>
    </source>
</evidence>
<evidence type="ECO:0000256" key="3">
    <source>
        <dbReference type="ARBA" id="ARBA00022840"/>
    </source>
</evidence>
<dbReference type="Proteomes" id="UP000607653">
    <property type="component" value="Unassembled WGS sequence"/>
</dbReference>
<comment type="caution">
    <text evidence="5">The sequence shown here is derived from an EMBL/GenBank/DDBJ whole genome shotgun (WGS) entry which is preliminary data.</text>
</comment>
<name>A0A822YMJ5_NELNU</name>
<dbReference type="SUPFAM" id="SSF52402">
    <property type="entry name" value="Adenine nucleotide alpha hydrolases-like"/>
    <property type="match status" value="1"/>
</dbReference>
<evidence type="ECO:0000259" key="4">
    <source>
        <dbReference type="Pfam" id="PF00764"/>
    </source>
</evidence>
<dbReference type="PROSITE" id="PS00564">
    <property type="entry name" value="ARGININOSUCCIN_SYN_1"/>
    <property type="match status" value="1"/>
</dbReference>
<organism evidence="5 6">
    <name type="scientific">Nelumbo nucifera</name>
    <name type="common">Sacred lotus</name>
    <dbReference type="NCBI Taxonomy" id="4432"/>
    <lineage>
        <taxon>Eukaryota</taxon>
        <taxon>Viridiplantae</taxon>
        <taxon>Streptophyta</taxon>
        <taxon>Embryophyta</taxon>
        <taxon>Tracheophyta</taxon>
        <taxon>Spermatophyta</taxon>
        <taxon>Magnoliopsida</taxon>
        <taxon>Proteales</taxon>
        <taxon>Nelumbonaceae</taxon>
        <taxon>Nelumbo</taxon>
    </lineage>
</organism>
<evidence type="ECO:0000313" key="6">
    <source>
        <dbReference type="Proteomes" id="UP000607653"/>
    </source>
</evidence>
<dbReference type="GO" id="GO:0006526">
    <property type="term" value="P:L-arginine biosynthetic process"/>
    <property type="evidence" value="ECO:0007669"/>
    <property type="project" value="InterPro"/>
</dbReference>
<dbReference type="Gene3D" id="3.40.50.620">
    <property type="entry name" value="HUPs"/>
    <property type="match status" value="1"/>
</dbReference>
<keyword evidence="6" id="KW-1185">Reference proteome</keyword>